<keyword evidence="3" id="KW-1185">Reference proteome</keyword>
<feature type="region of interest" description="Disordered" evidence="1">
    <location>
        <begin position="330"/>
        <end position="354"/>
    </location>
</feature>
<reference evidence="2" key="1">
    <citation type="journal article" date="2020" name="Nat. Commun.">
        <title>Large-scale genome sequencing of mycorrhizal fungi provides insights into the early evolution of symbiotic traits.</title>
        <authorList>
            <person name="Miyauchi S."/>
            <person name="Kiss E."/>
            <person name="Kuo A."/>
            <person name="Drula E."/>
            <person name="Kohler A."/>
            <person name="Sanchez-Garcia M."/>
            <person name="Morin E."/>
            <person name="Andreopoulos B."/>
            <person name="Barry K.W."/>
            <person name="Bonito G."/>
            <person name="Buee M."/>
            <person name="Carver A."/>
            <person name="Chen C."/>
            <person name="Cichocki N."/>
            <person name="Clum A."/>
            <person name="Culley D."/>
            <person name="Crous P.W."/>
            <person name="Fauchery L."/>
            <person name="Girlanda M."/>
            <person name="Hayes R.D."/>
            <person name="Keri Z."/>
            <person name="LaButti K."/>
            <person name="Lipzen A."/>
            <person name="Lombard V."/>
            <person name="Magnuson J."/>
            <person name="Maillard F."/>
            <person name="Murat C."/>
            <person name="Nolan M."/>
            <person name="Ohm R.A."/>
            <person name="Pangilinan J."/>
            <person name="Pereira M.F."/>
            <person name="Perotto S."/>
            <person name="Peter M."/>
            <person name="Pfister S."/>
            <person name="Riley R."/>
            <person name="Sitrit Y."/>
            <person name="Stielow J.B."/>
            <person name="Szollosi G."/>
            <person name="Zifcakova L."/>
            <person name="Stursova M."/>
            <person name="Spatafora J.W."/>
            <person name="Tedersoo L."/>
            <person name="Vaario L.M."/>
            <person name="Yamada A."/>
            <person name="Yan M."/>
            <person name="Wang P."/>
            <person name="Xu J."/>
            <person name="Bruns T."/>
            <person name="Baldrian P."/>
            <person name="Vilgalys R."/>
            <person name="Dunand C."/>
            <person name="Henrissat B."/>
            <person name="Grigoriev I.V."/>
            <person name="Hibbett D."/>
            <person name="Nagy L.G."/>
            <person name="Martin F.M."/>
        </authorList>
    </citation>
    <scope>NUCLEOTIDE SEQUENCE</scope>
    <source>
        <strain evidence="2">UH-Tt-Lm1</strain>
    </source>
</reference>
<feature type="compositionally biased region" description="Basic and acidic residues" evidence="1">
    <location>
        <begin position="193"/>
        <end position="220"/>
    </location>
</feature>
<dbReference type="Proteomes" id="UP000736335">
    <property type="component" value="Unassembled WGS sequence"/>
</dbReference>
<protein>
    <submittedName>
        <fullName evidence="2">Uncharacterized protein</fullName>
    </submittedName>
</protein>
<dbReference type="OrthoDB" id="3246365at2759"/>
<gene>
    <name evidence="2" type="ORF">BJ322DRAFT_1103459</name>
</gene>
<evidence type="ECO:0000313" key="2">
    <source>
        <dbReference type="EMBL" id="KAF9793019.1"/>
    </source>
</evidence>
<reference evidence="2" key="2">
    <citation type="submission" date="2020-11" db="EMBL/GenBank/DDBJ databases">
        <authorList>
            <consortium name="DOE Joint Genome Institute"/>
            <person name="Kuo A."/>
            <person name="Miyauchi S."/>
            <person name="Kiss E."/>
            <person name="Drula E."/>
            <person name="Kohler A."/>
            <person name="Sanchez-Garcia M."/>
            <person name="Andreopoulos B."/>
            <person name="Barry K.W."/>
            <person name="Bonito G."/>
            <person name="Buee M."/>
            <person name="Carver A."/>
            <person name="Chen C."/>
            <person name="Cichocki N."/>
            <person name="Clum A."/>
            <person name="Culley D."/>
            <person name="Crous P.W."/>
            <person name="Fauchery L."/>
            <person name="Girlanda M."/>
            <person name="Hayes R."/>
            <person name="Keri Z."/>
            <person name="Labutti K."/>
            <person name="Lipzen A."/>
            <person name="Lombard V."/>
            <person name="Magnuson J."/>
            <person name="Maillard F."/>
            <person name="Morin E."/>
            <person name="Murat C."/>
            <person name="Nolan M."/>
            <person name="Ohm R."/>
            <person name="Pangilinan J."/>
            <person name="Pereira M."/>
            <person name="Perotto S."/>
            <person name="Peter M."/>
            <person name="Riley R."/>
            <person name="Sitrit Y."/>
            <person name="Stielow B."/>
            <person name="Szollosi G."/>
            <person name="Zifcakova L."/>
            <person name="Stursova M."/>
            <person name="Spatafora J.W."/>
            <person name="Tedersoo L."/>
            <person name="Vaario L.-M."/>
            <person name="Yamada A."/>
            <person name="Yan M."/>
            <person name="Wang P."/>
            <person name="Xu J."/>
            <person name="Bruns T."/>
            <person name="Baldrian P."/>
            <person name="Vilgalys R."/>
            <person name="Henrissat B."/>
            <person name="Grigoriev I.V."/>
            <person name="Hibbett D."/>
            <person name="Nagy L.G."/>
            <person name="Martin F.M."/>
        </authorList>
    </citation>
    <scope>NUCLEOTIDE SEQUENCE</scope>
    <source>
        <strain evidence="2">UH-Tt-Lm1</strain>
    </source>
</reference>
<dbReference type="EMBL" id="WIUZ02000001">
    <property type="protein sequence ID" value="KAF9793019.1"/>
    <property type="molecule type" value="Genomic_DNA"/>
</dbReference>
<organism evidence="2 3">
    <name type="scientific">Thelephora terrestris</name>
    <dbReference type="NCBI Taxonomy" id="56493"/>
    <lineage>
        <taxon>Eukaryota</taxon>
        <taxon>Fungi</taxon>
        <taxon>Dikarya</taxon>
        <taxon>Basidiomycota</taxon>
        <taxon>Agaricomycotina</taxon>
        <taxon>Agaricomycetes</taxon>
        <taxon>Thelephorales</taxon>
        <taxon>Thelephoraceae</taxon>
        <taxon>Thelephora</taxon>
    </lineage>
</organism>
<sequence length="389" mass="43930">MEEKDIVRYIPQTKKEVMQGEGADTWHATNNRKQVALEADNSNTNALDMYITTAPSLFLGLGARIFINKFVYHYDSSTIPDFVFLGLWQGTALYYLLMRQVEFAWAASAGILGRLLIDFVRNWDTSRCACTLLGVALGVLVTDIASQFLEDENGLPALLGGTAGTPNPGHHHHYRRKPSRRLVQFSRTNSHVEPARDKGKDVARDAGRERSGRDRHKDEKLEDFKRMRDWESRSIITADSITSSDLIHPKSKMTPLQREVANLRAKASLADTERRRFKEEKKWALSQGNAARAEQMGWQVKRYAALVDSFHKEADAKLLEASGLKPLERSKSYPTPVRPTATRPYKNTVPPAPAPTVVSVEFPRKRRSTSALKPSVRVTTREWVVMALE</sequence>
<accession>A0A9P6LCR9</accession>
<evidence type="ECO:0000256" key="1">
    <source>
        <dbReference type="SAM" id="MobiDB-lite"/>
    </source>
</evidence>
<feature type="region of interest" description="Disordered" evidence="1">
    <location>
        <begin position="186"/>
        <end position="220"/>
    </location>
</feature>
<evidence type="ECO:0000313" key="3">
    <source>
        <dbReference type="Proteomes" id="UP000736335"/>
    </source>
</evidence>
<name>A0A9P6LCR9_9AGAM</name>
<comment type="caution">
    <text evidence="2">The sequence shown here is derived from an EMBL/GenBank/DDBJ whole genome shotgun (WGS) entry which is preliminary data.</text>
</comment>
<dbReference type="AlphaFoldDB" id="A0A9P6LCR9"/>
<proteinExistence type="predicted"/>